<reference evidence="2 3" key="1">
    <citation type="submission" date="2019-03" db="EMBL/GenBank/DDBJ databases">
        <title>Diversity of the mouse oral microbiome.</title>
        <authorList>
            <person name="Joseph S."/>
            <person name="Aduse-Opoku J."/>
            <person name="Curtis M."/>
            <person name="Wade W."/>
            <person name="Hashim A."/>
        </authorList>
    </citation>
    <scope>NUCLEOTIDE SEQUENCE [LARGE SCALE GENOMIC DNA]</scope>
    <source>
        <strain evidence="2 3">WT12</strain>
    </source>
</reference>
<accession>A0A4Y9JZH1</accession>
<dbReference type="GO" id="GO:0061503">
    <property type="term" value="F:tRNA threonylcarbamoyladenosine dehydratase"/>
    <property type="evidence" value="ECO:0007669"/>
    <property type="project" value="TreeGrafter"/>
</dbReference>
<dbReference type="Gene3D" id="3.40.50.720">
    <property type="entry name" value="NAD(P)-binding Rossmann-like Domain"/>
    <property type="match status" value="1"/>
</dbReference>
<dbReference type="GO" id="GO:0061504">
    <property type="term" value="P:cyclic threonylcarbamoyladenosine biosynthetic process"/>
    <property type="evidence" value="ECO:0007669"/>
    <property type="project" value="TreeGrafter"/>
</dbReference>
<evidence type="ECO:0000313" key="3">
    <source>
        <dbReference type="Proteomes" id="UP000297396"/>
    </source>
</evidence>
<dbReference type="GO" id="GO:0008641">
    <property type="term" value="F:ubiquitin-like modifier activating enzyme activity"/>
    <property type="evidence" value="ECO:0007669"/>
    <property type="project" value="InterPro"/>
</dbReference>
<feature type="domain" description="THIF-type NAD/FAD binding fold" evidence="1">
    <location>
        <begin position="125"/>
        <end position="344"/>
    </location>
</feature>
<protein>
    <submittedName>
        <fullName evidence="2">ThiF family adenylyltransferase</fullName>
    </submittedName>
</protein>
<dbReference type="Proteomes" id="UP000297396">
    <property type="component" value="Unassembled WGS sequence"/>
</dbReference>
<comment type="caution">
    <text evidence="2">The sequence shown here is derived from an EMBL/GenBank/DDBJ whole genome shotgun (WGS) entry which is preliminary data.</text>
</comment>
<dbReference type="AlphaFoldDB" id="A0A4Y9JZH1"/>
<dbReference type="InterPro" id="IPR045886">
    <property type="entry name" value="ThiF/MoeB/HesA"/>
</dbReference>
<dbReference type="InterPro" id="IPR035985">
    <property type="entry name" value="Ubiquitin-activating_enz"/>
</dbReference>
<name>A0A4Y9JZH1_9PAST</name>
<keyword evidence="2" id="KW-0808">Transferase</keyword>
<dbReference type="InterPro" id="IPR000594">
    <property type="entry name" value="ThiF_NAD_FAD-bd"/>
</dbReference>
<dbReference type="Pfam" id="PF00899">
    <property type="entry name" value="ThiF"/>
    <property type="match status" value="1"/>
</dbReference>
<dbReference type="GO" id="GO:0016779">
    <property type="term" value="F:nucleotidyltransferase activity"/>
    <property type="evidence" value="ECO:0007669"/>
    <property type="project" value="UniProtKB-KW"/>
</dbReference>
<sequence>MGENRMIINNSFIPKFICNDLSYSDTKVQLNIGWEIISNTKYLVEIFHEKNGFIKFNKHSSEFYFVKELLSNKPIHIGNYSRDIILNLWLKGLFHIFYKENIKIPERYKYFFETLIRYSGIELTPYKMLSNLHRSKVVIIGAGGIGSNISVLISAHGVGHITLIDGDTVEESNLNRQIFYKFKDIGQYKVDILGKHIIDNNPDTKVNCIKEFITSYEKAYNFIKAHDFVILCADEPRFKIQAWIGKACFEQNIPLLFMANKWIGPILIKNKSPCYACLGRYHLSKQPNINLALSLDNSHLPPRASFGPEPFIASGYMSSLIILFLTGIDRETFLEKRFEFSSFGIGVEEKIPRYIDCKICHSD</sequence>
<organism evidence="2 3">
    <name type="scientific">Muribacter muris</name>
    <dbReference type="NCBI Taxonomy" id="67855"/>
    <lineage>
        <taxon>Bacteria</taxon>
        <taxon>Pseudomonadati</taxon>
        <taxon>Pseudomonadota</taxon>
        <taxon>Gammaproteobacteria</taxon>
        <taxon>Pasteurellales</taxon>
        <taxon>Pasteurellaceae</taxon>
        <taxon>Muribacter</taxon>
    </lineage>
</organism>
<dbReference type="EMBL" id="SPPA01000007">
    <property type="protein sequence ID" value="TFV11191.1"/>
    <property type="molecule type" value="Genomic_DNA"/>
</dbReference>
<dbReference type="SUPFAM" id="SSF69572">
    <property type="entry name" value="Activating enzymes of the ubiquitin-like proteins"/>
    <property type="match status" value="1"/>
</dbReference>
<dbReference type="PANTHER" id="PTHR43267:SF1">
    <property type="entry name" value="TRNA THREONYLCARBAMOYLADENOSINE DEHYDRATASE"/>
    <property type="match status" value="1"/>
</dbReference>
<gene>
    <name evidence="2" type="ORF">E4T80_04650</name>
</gene>
<proteinExistence type="predicted"/>
<evidence type="ECO:0000313" key="2">
    <source>
        <dbReference type="EMBL" id="TFV11191.1"/>
    </source>
</evidence>
<evidence type="ECO:0000259" key="1">
    <source>
        <dbReference type="Pfam" id="PF00899"/>
    </source>
</evidence>
<keyword evidence="2" id="KW-0548">Nucleotidyltransferase</keyword>
<dbReference type="PANTHER" id="PTHR43267">
    <property type="entry name" value="TRNA THREONYLCARBAMOYLADENOSINE DEHYDRATASE"/>
    <property type="match status" value="1"/>
</dbReference>
<dbReference type="OrthoDB" id="9804286at2"/>